<evidence type="ECO:0000259" key="2">
    <source>
        <dbReference type="Pfam" id="PF20434"/>
    </source>
</evidence>
<dbReference type="SUPFAM" id="SSF53474">
    <property type="entry name" value="alpha/beta-Hydrolases"/>
    <property type="match status" value="1"/>
</dbReference>
<keyword evidence="1" id="KW-0378">Hydrolase</keyword>
<dbReference type="PANTHER" id="PTHR48081">
    <property type="entry name" value="AB HYDROLASE SUPERFAMILY PROTEIN C4A8.06C"/>
    <property type="match status" value="1"/>
</dbReference>
<dbReference type="Pfam" id="PF20434">
    <property type="entry name" value="BD-FAE"/>
    <property type="match status" value="1"/>
</dbReference>
<dbReference type="Gene3D" id="3.40.50.1820">
    <property type="entry name" value="alpha/beta hydrolase"/>
    <property type="match status" value="1"/>
</dbReference>
<dbReference type="GO" id="GO:0016787">
    <property type="term" value="F:hydrolase activity"/>
    <property type="evidence" value="ECO:0007669"/>
    <property type="project" value="UniProtKB-KW"/>
</dbReference>
<accession>A0A381NYP9</accession>
<reference evidence="3" key="1">
    <citation type="submission" date="2018-05" db="EMBL/GenBank/DDBJ databases">
        <authorList>
            <person name="Lanie J.A."/>
            <person name="Ng W.-L."/>
            <person name="Kazmierczak K.M."/>
            <person name="Andrzejewski T.M."/>
            <person name="Davidsen T.M."/>
            <person name="Wayne K.J."/>
            <person name="Tettelin H."/>
            <person name="Glass J.I."/>
            <person name="Rusch D."/>
            <person name="Podicherti R."/>
            <person name="Tsui H.-C.T."/>
            <person name="Winkler M.E."/>
        </authorList>
    </citation>
    <scope>NUCLEOTIDE SEQUENCE</scope>
</reference>
<dbReference type="InterPro" id="IPR029058">
    <property type="entry name" value="AB_hydrolase_fold"/>
</dbReference>
<gene>
    <name evidence="3" type="ORF">METZ01_LOCUS12606</name>
</gene>
<dbReference type="EMBL" id="UINC01000697">
    <property type="protein sequence ID" value="SUZ59752.1"/>
    <property type="molecule type" value="Genomic_DNA"/>
</dbReference>
<dbReference type="InterPro" id="IPR049492">
    <property type="entry name" value="BD-FAE-like_dom"/>
</dbReference>
<feature type="domain" description="BD-FAE-like" evidence="2">
    <location>
        <begin position="60"/>
        <end position="259"/>
    </location>
</feature>
<name>A0A381NYP9_9ZZZZ</name>
<evidence type="ECO:0000313" key="3">
    <source>
        <dbReference type="EMBL" id="SUZ59752.1"/>
    </source>
</evidence>
<dbReference type="InterPro" id="IPR050300">
    <property type="entry name" value="GDXG_lipolytic_enzyme"/>
</dbReference>
<evidence type="ECO:0000256" key="1">
    <source>
        <dbReference type="ARBA" id="ARBA00022801"/>
    </source>
</evidence>
<proteinExistence type="predicted"/>
<sequence>MLQKLSLCVVLIAITALAWPGNALAQLSDTEAWASHLSNTYRVVPNVTYGTANNRENKVDLYLPRGVDGPVPVLMYIHGGGWVGGSKEGNVLRLLPWLERGWAVVNVQYRLGAVSLAPAAVEDCLCALRWVIRNAERYDIDTSRIVTTGNSAGGHLALTTGMVPASAGLDRQCPGNEELAVAAIINWYGITDVGDLLDGPNTKSYAVQWMGSMPDRHEIAERVSPLTYVRSGLPPILSIHGDADPTVPYQHGVQLHEELSRVGVTNQLHTVPGGRHGGFNRDETVAIFETIDRFLVTNGLAAAGSRETTGGQ</sequence>
<protein>
    <recommendedName>
        <fullName evidence="2">BD-FAE-like domain-containing protein</fullName>
    </recommendedName>
</protein>
<organism evidence="3">
    <name type="scientific">marine metagenome</name>
    <dbReference type="NCBI Taxonomy" id="408172"/>
    <lineage>
        <taxon>unclassified sequences</taxon>
        <taxon>metagenomes</taxon>
        <taxon>ecological metagenomes</taxon>
    </lineage>
</organism>
<dbReference type="AlphaFoldDB" id="A0A381NYP9"/>